<evidence type="ECO:0000256" key="1">
    <source>
        <dbReference type="SAM" id="MobiDB-lite"/>
    </source>
</evidence>
<comment type="caution">
    <text evidence="2">The sequence shown here is derived from an EMBL/GenBank/DDBJ whole genome shotgun (WGS) entry which is preliminary data.</text>
</comment>
<proteinExistence type="predicted"/>
<organism evidence="2 3">
    <name type="scientific">Tachysurus vachellii</name>
    <name type="common">Darkbarbel catfish</name>
    <name type="synonym">Pelteobagrus vachellii</name>
    <dbReference type="NCBI Taxonomy" id="175792"/>
    <lineage>
        <taxon>Eukaryota</taxon>
        <taxon>Metazoa</taxon>
        <taxon>Chordata</taxon>
        <taxon>Craniata</taxon>
        <taxon>Vertebrata</taxon>
        <taxon>Euteleostomi</taxon>
        <taxon>Actinopterygii</taxon>
        <taxon>Neopterygii</taxon>
        <taxon>Teleostei</taxon>
        <taxon>Ostariophysi</taxon>
        <taxon>Siluriformes</taxon>
        <taxon>Bagridae</taxon>
        <taxon>Tachysurus</taxon>
    </lineage>
</organism>
<gene>
    <name evidence="2" type="ORF">Q7C36_004143</name>
</gene>
<feature type="region of interest" description="Disordered" evidence="1">
    <location>
        <begin position="1"/>
        <end position="29"/>
    </location>
</feature>
<name>A0AA88NNU6_TACVA</name>
<accession>A0AA88NNU6</accession>
<dbReference type="AlphaFoldDB" id="A0AA88NNU6"/>
<dbReference type="Proteomes" id="UP001187315">
    <property type="component" value="Unassembled WGS sequence"/>
</dbReference>
<feature type="compositionally biased region" description="Low complexity" evidence="1">
    <location>
        <begin position="1"/>
        <end position="12"/>
    </location>
</feature>
<evidence type="ECO:0000313" key="2">
    <source>
        <dbReference type="EMBL" id="KAK2859977.1"/>
    </source>
</evidence>
<dbReference type="EMBL" id="JAVHJS010000004">
    <property type="protein sequence ID" value="KAK2859977.1"/>
    <property type="molecule type" value="Genomic_DNA"/>
</dbReference>
<evidence type="ECO:0000313" key="3">
    <source>
        <dbReference type="Proteomes" id="UP001187315"/>
    </source>
</evidence>
<protein>
    <submittedName>
        <fullName evidence="2">Uncharacterized protein</fullName>
    </submittedName>
</protein>
<keyword evidence="3" id="KW-1185">Reference proteome</keyword>
<sequence length="193" mass="21304">MAASSPGASSAALHVSPSEEGELMDASEPVGASQPVLYEELLEVVTRAVAKLDLDWPVEQQKQRAPSKLAERFLRPVSLPERQSLPFFPDLHAKICRTMSSLGEEVRDAVLAVLPGLPEDKLSSLLNTLASIGVESKSDVQFIKEEDLPDYITPIQCRRAAVKIIIIQPKTRLEHADMRRFYTPDDLDLTLTS</sequence>
<reference evidence="2" key="1">
    <citation type="submission" date="2023-08" db="EMBL/GenBank/DDBJ databases">
        <title>Pelteobagrus vachellii genome.</title>
        <authorList>
            <person name="Liu H."/>
        </authorList>
    </citation>
    <scope>NUCLEOTIDE SEQUENCE</scope>
    <source>
        <strain evidence="2">PRFRI_2022a</strain>
        <tissue evidence="2">Muscle</tissue>
    </source>
</reference>